<dbReference type="PANTHER" id="PTHR12961">
    <property type="entry name" value="CONSERVED OLIGOMERIC GOLGI COMPLEX COMPONENT 2"/>
    <property type="match status" value="1"/>
</dbReference>
<dbReference type="InterPro" id="IPR009316">
    <property type="entry name" value="COG2"/>
</dbReference>
<organism evidence="2 3">
    <name type="scientific">Smittium megazygosporum</name>
    <dbReference type="NCBI Taxonomy" id="133381"/>
    <lineage>
        <taxon>Eukaryota</taxon>
        <taxon>Fungi</taxon>
        <taxon>Fungi incertae sedis</taxon>
        <taxon>Zoopagomycota</taxon>
        <taxon>Kickxellomycotina</taxon>
        <taxon>Harpellomycetes</taxon>
        <taxon>Harpellales</taxon>
        <taxon>Legeriomycetaceae</taxon>
        <taxon>Smittium</taxon>
    </lineage>
</organism>
<dbReference type="STRING" id="133381.A0A2T9YXR2"/>
<evidence type="ECO:0000313" key="2">
    <source>
        <dbReference type="EMBL" id="PVU97130.1"/>
    </source>
</evidence>
<dbReference type="GO" id="GO:0015031">
    <property type="term" value="P:protein transport"/>
    <property type="evidence" value="ECO:0007669"/>
    <property type="project" value="InterPro"/>
</dbReference>
<dbReference type="InterPro" id="IPR024603">
    <property type="entry name" value="COG_complex_COG2_C"/>
</dbReference>
<protein>
    <recommendedName>
        <fullName evidence="1">COG complex component COG2 C-terminal domain-containing protein</fullName>
    </recommendedName>
</protein>
<dbReference type="PANTHER" id="PTHR12961:SF0">
    <property type="entry name" value="CONSERVED OLIGOMERIC GOLGI COMPLEX SUBUNIT 2"/>
    <property type="match status" value="1"/>
</dbReference>
<name>A0A2T9YXR2_9FUNG</name>
<dbReference type="AlphaFoldDB" id="A0A2T9YXR2"/>
<feature type="domain" description="COG complex component COG2 C-terminal" evidence="1">
    <location>
        <begin position="388"/>
        <end position="541"/>
    </location>
</feature>
<dbReference type="GO" id="GO:0016020">
    <property type="term" value="C:membrane"/>
    <property type="evidence" value="ECO:0007669"/>
    <property type="project" value="InterPro"/>
</dbReference>
<dbReference type="EMBL" id="MBFS01002457">
    <property type="protein sequence ID" value="PVU97130.1"/>
    <property type="molecule type" value="Genomic_DNA"/>
</dbReference>
<dbReference type="GO" id="GO:0006891">
    <property type="term" value="P:intra-Golgi vesicle-mediated transport"/>
    <property type="evidence" value="ECO:0007669"/>
    <property type="project" value="TreeGrafter"/>
</dbReference>
<dbReference type="Pfam" id="PF12022">
    <property type="entry name" value="COG2_C"/>
    <property type="match status" value="2"/>
</dbReference>
<sequence length="847" mass="97175">MTGPYNDISLNPLSGFNDSDSPFAFNNFSSLNELASWLSNQKSINREQLSVLISDNYVKFSEFPPVIDCFEDSINLSIDETNSIKNNIESLKQRVDDSLMELQETILYKIQIEKTKKELANFVQIEKNLHRVGRIFEREFDYDNKNERQEFIKELVRACSDLAKLKYLVRKNEKYPFIIESRMRVDKITEKIILKLSQFFESLLNSWMEIAFEIYNKKITNDIREIFDYSNDIKDHISQCLWAYFLLENNEIPEGIFRRIVIAPKLKQVLQSSGFKTKGISVDPEVFSKMLDMILEEMMVYFRPIQLYINIHLSTTPIDLSVNSFWPEFSNQTQYLLPTLFVPGIPSNFSANYLLAEKFTQKYIKNICISQASAERLCNSQGFELWWKKWHLPAYFAIQQKKIIEKLLKELNYFDNLPLTRYAIYKSFSEIWNHETFIYPLFHRWWKLSLQIVTNYSKFVDQKIEKLNTDLAESKKTQKTAYFNSFSGTVSQGGALKIFENLSPALALAHDIAEVSACFKALTLDRVIPILESNSGKMESEGELKIENGNITLNNNSDIKNMDLNHKKPLENESNQFDSRGLSSSSSDILIQNSFNDPVPKFTEALDCVESFLEQGISSLFTLISNFILDSNGSKNSSRLSNGYFIGLPSNLVQSLVKNATENICDEILTVITDVLENIEKASASLQRFRQSGLGMGSKAKLNENVLGMDDIKIRRQLYHDVRRLQQILVTGWISDLVIGNEKVEFSLQSANTESNNDTYRDLSTLQITDPMETETVEKQINQISNHSDKQVSFAVEKESVNSDSSRKLLSPNTLEPQSKLVLRISPSIDLIGSFQKLSELVSGFGG</sequence>
<accession>A0A2T9YXR2</accession>
<feature type="domain" description="COG complex component COG2 C-terminal" evidence="1">
    <location>
        <begin position="647"/>
        <end position="722"/>
    </location>
</feature>
<dbReference type="OrthoDB" id="332281at2759"/>
<proteinExistence type="predicted"/>
<gene>
    <name evidence="2" type="ORF">BB560_005762</name>
</gene>
<reference evidence="2 3" key="1">
    <citation type="journal article" date="2018" name="MBio">
        <title>Comparative Genomics Reveals the Core Gene Toolbox for the Fungus-Insect Symbiosis.</title>
        <authorList>
            <person name="Wang Y."/>
            <person name="Stata M."/>
            <person name="Wang W."/>
            <person name="Stajich J.E."/>
            <person name="White M.M."/>
            <person name="Moncalvo J.M."/>
        </authorList>
    </citation>
    <scope>NUCLEOTIDE SEQUENCE [LARGE SCALE GENOMIC DNA]</scope>
    <source>
        <strain evidence="2 3">SC-DP-2</strain>
    </source>
</reference>
<keyword evidence="3" id="KW-1185">Reference proteome</keyword>
<evidence type="ECO:0000313" key="3">
    <source>
        <dbReference type="Proteomes" id="UP000245609"/>
    </source>
</evidence>
<evidence type="ECO:0000259" key="1">
    <source>
        <dbReference type="Pfam" id="PF12022"/>
    </source>
</evidence>
<dbReference type="GO" id="GO:0007030">
    <property type="term" value="P:Golgi organization"/>
    <property type="evidence" value="ECO:0007669"/>
    <property type="project" value="InterPro"/>
</dbReference>
<comment type="caution">
    <text evidence="2">The sequence shown here is derived from an EMBL/GenBank/DDBJ whole genome shotgun (WGS) entry which is preliminary data.</text>
</comment>
<dbReference type="Proteomes" id="UP000245609">
    <property type="component" value="Unassembled WGS sequence"/>
</dbReference>
<dbReference type="GO" id="GO:0017119">
    <property type="term" value="C:Golgi transport complex"/>
    <property type="evidence" value="ECO:0007669"/>
    <property type="project" value="TreeGrafter"/>
</dbReference>